<dbReference type="AlphaFoldDB" id="K9DQV6"/>
<keyword evidence="3" id="KW-1185">Reference proteome</keyword>
<dbReference type="Proteomes" id="UP000009874">
    <property type="component" value="Unassembled WGS sequence"/>
</dbReference>
<dbReference type="InterPro" id="IPR002934">
    <property type="entry name" value="Polymerase_NTP_transf_dom"/>
</dbReference>
<name>K9DQV6_9BURK</name>
<dbReference type="InterPro" id="IPR043519">
    <property type="entry name" value="NT_sf"/>
</dbReference>
<comment type="caution">
    <text evidence="2">The sequence shown here is derived from an EMBL/GenBank/DDBJ whole genome shotgun (WGS) entry which is preliminary data.</text>
</comment>
<dbReference type="Gene3D" id="3.30.460.10">
    <property type="entry name" value="Beta Polymerase, domain 2"/>
    <property type="match status" value="1"/>
</dbReference>
<proteinExistence type="predicted"/>
<sequence>MHIYAFGSVCRGEIDLGSDIDLLACVDASAPEIDVNKYSVYQYGRLRDLWDEGSPFAWHLYLESKLLYSSDGSDFVKVLGEPAQYSRVEEDCEKFRLLFERSYDELRLDLNSATFNLSCMFLAVRNFATCHSLSLGSPIFSRRSPLMVNPKLDIDPNAFSVMTRARLLSTRGYGENLSPREIVDTIQAVANVSQWMAALKGQRS</sequence>
<dbReference type="eggNOG" id="COG1708">
    <property type="taxonomic scope" value="Bacteria"/>
</dbReference>
<accession>K9DQV6</accession>
<dbReference type="HOGENOM" id="CLU_1347340_0_0_4"/>
<evidence type="ECO:0000259" key="1">
    <source>
        <dbReference type="Pfam" id="PF01909"/>
    </source>
</evidence>
<dbReference type="Pfam" id="PF01909">
    <property type="entry name" value="NTP_transf_2"/>
    <property type="match status" value="1"/>
</dbReference>
<organism evidence="2 3">
    <name type="scientific">Massilia timonae CCUG 45783</name>
    <dbReference type="NCBI Taxonomy" id="883126"/>
    <lineage>
        <taxon>Bacteria</taxon>
        <taxon>Pseudomonadati</taxon>
        <taxon>Pseudomonadota</taxon>
        <taxon>Betaproteobacteria</taxon>
        <taxon>Burkholderiales</taxon>
        <taxon>Oxalobacteraceae</taxon>
        <taxon>Telluria group</taxon>
        <taxon>Massilia</taxon>
    </lineage>
</organism>
<reference evidence="2 3" key="1">
    <citation type="submission" date="2012-09" db="EMBL/GenBank/DDBJ databases">
        <title>The Genome Sequence of Massilia timonae CCUG 45783.</title>
        <authorList>
            <consortium name="The Broad Institute Genome Sequencing Platform"/>
            <person name="Earl A."/>
            <person name="Ward D."/>
            <person name="Feldgarden M."/>
            <person name="Gevers D."/>
            <person name="Huys G."/>
            <person name="Walker B."/>
            <person name="Young S.K."/>
            <person name="Zeng Q."/>
            <person name="Gargeya S."/>
            <person name="Fitzgerald M."/>
            <person name="Haas B."/>
            <person name="Abouelleil A."/>
            <person name="Alvarado L."/>
            <person name="Arachchi H.M."/>
            <person name="Berlin A.M."/>
            <person name="Chapman S.B."/>
            <person name="Goldberg J."/>
            <person name="Griggs A."/>
            <person name="Gujja S."/>
            <person name="Hansen M."/>
            <person name="Howarth C."/>
            <person name="Imamovic A."/>
            <person name="Larimer J."/>
            <person name="McCowen C."/>
            <person name="Montmayeur A."/>
            <person name="Murphy C."/>
            <person name="Neiman D."/>
            <person name="Pearson M."/>
            <person name="Priest M."/>
            <person name="Roberts A."/>
            <person name="Saif S."/>
            <person name="Shea T."/>
            <person name="Sisk P."/>
            <person name="Sykes S."/>
            <person name="Wortman J."/>
            <person name="Nusbaum C."/>
            <person name="Birren B."/>
        </authorList>
    </citation>
    <scope>NUCLEOTIDE SEQUENCE [LARGE SCALE GENOMIC DNA]</scope>
    <source>
        <strain evidence="2 3">CCUG 45783</strain>
    </source>
</reference>
<feature type="domain" description="Polymerase nucleotidyl transferase" evidence="1">
    <location>
        <begin position="3"/>
        <end position="65"/>
    </location>
</feature>
<dbReference type="OrthoDB" id="8447086at2"/>
<dbReference type="EMBL" id="AGZI01000045">
    <property type="protein sequence ID" value="EKU81117.1"/>
    <property type="molecule type" value="Genomic_DNA"/>
</dbReference>
<evidence type="ECO:0000313" key="3">
    <source>
        <dbReference type="Proteomes" id="UP000009874"/>
    </source>
</evidence>
<dbReference type="GO" id="GO:0016779">
    <property type="term" value="F:nucleotidyltransferase activity"/>
    <property type="evidence" value="ECO:0007669"/>
    <property type="project" value="InterPro"/>
</dbReference>
<protein>
    <recommendedName>
        <fullName evidence="1">Polymerase nucleotidyl transferase domain-containing protein</fullName>
    </recommendedName>
</protein>
<gene>
    <name evidence="2" type="ORF">HMPREF9710_03576</name>
</gene>
<dbReference type="SUPFAM" id="SSF81301">
    <property type="entry name" value="Nucleotidyltransferase"/>
    <property type="match status" value="1"/>
</dbReference>
<dbReference type="RefSeq" id="WP_005668649.1">
    <property type="nucleotide sequence ID" value="NZ_JH992924.1"/>
</dbReference>
<evidence type="ECO:0000313" key="2">
    <source>
        <dbReference type="EMBL" id="EKU81117.1"/>
    </source>
</evidence>